<dbReference type="EMBL" id="CAKP01000023">
    <property type="protein sequence ID" value="CCJ32644.1"/>
    <property type="molecule type" value="Genomic_DNA"/>
</dbReference>
<evidence type="ECO:0000313" key="1">
    <source>
        <dbReference type="EMBL" id="CCJ32644.1"/>
    </source>
</evidence>
<keyword evidence="2" id="KW-1185">Reference proteome</keyword>
<comment type="caution">
    <text evidence="1">The sequence shown here is derived from an EMBL/GenBank/DDBJ whole genome shotgun (WGS) entry which is preliminary data.</text>
</comment>
<dbReference type="Pfam" id="PF10050">
    <property type="entry name" value="DUF2284"/>
    <property type="match status" value="1"/>
</dbReference>
<protein>
    <recommendedName>
        <fullName evidence="3">DUF2284 domain-containing protein</fullName>
    </recommendedName>
</protein>
<dbReference type="STRING" id="857293.CAAU_0560"/>
<name>I7K509_9CLOT</name>
<accession>I7K509</accession>
<gene>
    <name evidence="1" type="ORF">CAAU_0560</name>
</gene>
<reference evidence="1 2" key="1">
    <citation type="journal article" date="2011" name="J. Bacteriol.">
        <title>Draft genome sequence of Caloramator australicus strain RC3T, a thermoanaerobe from the Great Artesian Basin of Australia.</title>
        <authorList>
            <person name="Ogg C.D."/>
            <person name="Patel B.K.C."/>
        </authorList>
    </citation>
    <scope>NUCLEOTIDE SEQUENCE [LARGE SCALE GENOMIC DNA]</scope>
    <source>
        <strain evidence="1 2">RC3</strain>
    </source>
</reference>
<organism evidence="1 2">
    <name type="scientific">Caloramator australicus RC3</name>
    <dbReference type="NCBI Taxonomy" id="857293"/>
    <lineage>
        <taxon>Bacteria</taxon>
        <taxon>Bacillati</taxon>
        <taxon>Bacillota</taxon>
        <taxon>Clostridia</taxon>
        <taxon>Eubacteriales</taxon>
        <taxon>Clostridiaceae</taxon>
        <taxon>Caloramator</taxon>
    </lineage>
</organism>
<evidence type="ECO:0008006" key="3">
    <source>
        <dbReference type="Google" id="ProtNLM"/>
    </source>
</evidence>
<dbReference type="RefSeq" id="WP_008907924.1">
    <property type="nucleotide sequence ID" value="NZ_CAKP01000023.1"/>
</dbReference>
<sequence length="195" mass="22285">MSFVKTIKIDNTAVEIKFGEYKYEDLVIDIERVRNYCREGCPNFGVNGGCPPFSPTANQLLKDKNFILVIGKINTTDYTKDEFKEADKTLNKLLKSIGLMFKEKYGIEFLSPEHCTECDVCTIHEGCKKSDKRTISITGTGIMLSETIENLFHEKLEWANEKPPSKLIKIMCIISDNLTEKILEEFKNLSINNKL</sequence>
<dbReference type="Proteomes" id="UP000007652">
    <property type="component" value="Unassembled WGS sequence"/>
</dbReference>
<dbReference type="eggNOG" id="COG5423">
    <property type="taxonomic scope" value="Bacteria"/>
</dbReference>
<dbReference type="InterPro" id="IPR019271">
    <property type="entry name" value="DUF2284_metal-binding"/>
</dbReference>
<proteinExistence type="predicted"/>
<dbReference type="AlphaFoldDB" id="I7K509"/>
<evidence type="ECO:0000313" key="2">
    <source>
        <dbReference type="Proteomes" id="UP000007652"/>
    </source>
</evidence>